<evidence type="ECO:0000259" key="16">
    <source>
        <dbReference type="Pfam" id="PF08407"/>
    </source>
</evidence>
<dbReference type="Pfam" id="PF08407">
    <property type="entry name" value="Chitin_synth_1N"/>
    <property type="match status" value="1"/>
</dbReference>
<dbReference type="GO" id="GO:0000049">
    <property type="term" value="F:tRNA binding"/>
    <property type="evidence" value="ECO:0007669"/>
    <property type="project" value="UniProtKB-KW"/>
</dbReference>
<reference evidence="17 18" key="1">
    <citation type="submission" date="2017-04" db="EMBL/GenBank/DDBJ databases">
        <title>Genome sequencing of [Candida] sorbophila.</title>
        <authorList>
            <person name="Ahn J.O."/>
        </authorList>
    </citation>
    <scope>NUCLEOTIDE SEQUENCE [LARGE SCALE GENOMIC DNA]</scope>
    <source>
        <strain evidence="17 18">DS02</strain>
    </source>
</reference>
<organism evidence="17 18">
    <name type="scientific">Wickerhamiella sorbophila</name>
    <dbReference type="NCBI Taxonomy" id="45607"/>
    <lineage>
        <taxon>Eukaryota</taxon>
        <taxon>Fungi</taxon>
        <taxon>Dikarya</taxon>
        <taxon>Ascomycota</taxon>
        <taxon>Saccharomycotina</taxon>
        <taxon>Dipodascomycetes</taxon>
        <taxon>Dipodascales</taxon>
        <taxon>Trichomonascaceae</taxon>
        <taxon>Wickerhamiella</taxon>
    </lineage>
</organism>
<dbReference type="EMBL" id="NDIQ01000001">
    <property type="protein sequence ID" value="PRT52596.1"/>
    <property type="molecule type" value="Genomic_DNA"/>
</dbReference>
<feature type="transmembrane region" description="Helical" evidence="15">
    <location>
        <begin position="882"/>
        <end position="904"/>
    </location>
</feature>
<dbReference type="InterPro" id="IPR023509">
    <property type="entry name" value="DTD-like_sf"/>
</dbReference>
<dbReference type="Gene3D" id="3.50.80.10">
    <property type="entry name" value="D-tyrosyl-tRNA(Tyr) deacylase"/>
    <property type="match status" value="1"/>
</dbReference>
<keyword evidence="18" id="KW-1185">Reference proteome</keyword>
<protein>
    <recommendedName>
        <fullName evidence="3 13">D-aminoacyl-tRNA deacylase</fullName>
        <ecNumber evidence="13">3.1.1.96</ecNumber>
    </recommendedName>
</protein>
<dbReference type="GO" id="GO:0051499">
    <property type="term" value="F:D-aminoacyl-tRNA deacylase activity"/>
    <property type="evidence" value="ECO:0007669"/>
    <property type="project" value="UniProtKB-EC"/>
</dbReference>
<dbReference type="InterPro" id="IPR013616">
    <property type="entry name" value="Chitin_synth_N"/>
</dbReference>
<feature type="compositionally biased region" description="Acidic residues" evidence="14">
    <location>
        <begin position="197"/>
        <end position="212"/>
    </location>
</feature>
<dbReference type="GO" id="GO:0005886">
    <property type="term" value="C:plasma membrane"/>
    <property type="evidence" value="ECO:0007669"/>
    <property type="project" value="UniProtKB-SubCell"/>
</dbReference>
<dbReference type="PANTHER" id="PTHR22914:SF9">
    <property type="entry name" value="CHITIN SYNTHASE 1"/>
    <property type="match status" value="1"/>
</dbReference>
<evidence type="ECO:0000313" key="18">
    <source>
        <dbReference type="Proteomes" id="UP000238350"/>
    </source>
</evidence>
<dbReference type="Proteomes" id="UP000238350">
    <property type="component" value="Unassembled WGS sequence"/>
</dbReference>
<dbReference type="AlphaFoldDB" id="A0A2T0FC74"/>
<evidence type="ECO:0000256" key="11">
    <source>
        <dbReference type="ARBA" id="ARBA00047676"/>
    </source>
</evidence>
<dbReference type="GO" id="GO:0006031">
    <property type="term" value="P:chitin biosynthetic process"/>
    <property type="evidence" value="ECO:0007669"/>
    <property type="project" value="TreeGrafter"/>
</dbReference>
<dbReference type="GO" id="GO:0005737">
    <property type="term" value="C:cytoplasm"/>
    <property type="evidence" value="ECO:0007669"/>
    <property type="project" value="UniProtKB-SubCell"/>
</dbReference>
<evidence type="ECO:0000256" key="12">
    <source>
        <dbReference type="ARBA" id="ARBA00048018"/>
    </source>
</evidence>
<feature type="compositionally biased region" description="Polar residues" evidence="14">
    <location>
        <begin position="36"/>
        <end position="50"/>
    </location>
</feature>
<dbReference type="STRING" id="45607.A0A2T0FC74"/>
<dbReference type="GO" id="GO:0004100">
    <property type="term" value="F:chitin synthase activity"/>
    <property type="evidence" value="ECO:0007669"/>
    <property type="project" value="InterPro"/>
</dbReference>
<keyword evidence="13" id="KW-0694">RNA-binding</keyword>
<dbReference type="NCBIfam" id="TIGR00256">
    <property type="entry name" value="D-aminoacyl-tRNA deacylase"/>
    <property type="match status" value="1"/>
</dbReference>
<dbReference type="SUPFAM" id="SSF53448">
    <property type="entry name" value="Nucleotide-diphospho-sugar transferases"/>
    <property type="match status" value="1"/>
</dbReference>
<evidence type="ECO:0000256" key="8">
    <source>
        <dbReference type="ARBA" id="ARBA00022989"/>
    </source>
</evidence>
<dbReference type="GO" id="GO:0071555">
    <property type="term" value="P:cell wall organization"/>
    <property type="evidence" value="ECO:0007669"/>
    <property type="project" value="UniProtKB-KW"/>
</dbReference>
<comment type="catalytic activity">
    <reaction evidence="11">
        <text>glycyl-tRNA(Ala) + H2O = tRNA(Ala) + glycine + H(+)</text>
        <dbReference type="Rhea" id="RHEA:53744"/>
        <dbReference type="Rhea" id="RHEA-COMP:9657"/>
        <dbReference type="Rhea" id="RHEA-COMP:13640"/>
        <dbReference type="ChEBI" id="CHEBI:15377"/>
        <dbReference type="ChEBI" id="CHEBI:15378"/>
        <dbReference type="ChEBI" id="CHEBI:57305"/>
        <dbReference type="ChEBI" id="CHEBI:78442"/>
        <dbReference type="ChEBI" id="CHEBI:78522"/>
        <dbReference type="EC" id="3.1.1.96"/>
    </reaction>
</comment>
<dbReference type="GO" id="GO:0030428">
    <property type="term" value="C:cell septum"/>
    <property type="evidence" value="ECO:0007669"/>
    <property type="project" value="TreeGrafter"/>
</dbReference>
<keyword evidence="13" id="KW-0820">tRNA-binding</keyword>
<evidence type="ECO:0000256" key="14">
    <source>
        <dbReference type="SAM" id="MobiDB-lite"/>
    </source>
</evidence>
<feature type="transmembrane region" description="Helical" evidence="15">
    <location>
        <begin position="642"/>
        <end position="662"/>
    </location>
</feature>
<evidence type="ECO:0000256" key="5">
    <source>
        <dbReference type="ARBA" id="ARBA00022676"/>
    </source>
</evidence>
<dbReference type="CDD" id="cd04190">
    <property type="entry name" value="Chitin_synth_C"/>
    <property type="match status" value="1"/>
</dbReference>
<dbReference type="GO" id="GO:0106026">
    <property type="term" value="F:Gly-tRNA(Ala) deacylase activity"/>
    <property type="evidence" value="ECO:0007669"/>
    <property type="project" value="RHEA"/>
</dbReference>
<feature type="compositionally biased region" description="Polar residues" evidence="14">
    <location>
        <begin position="60"/>
        <end position="71"/>
    </location>
</feature>
<feature type="region of interest" description="Disordered" evidence="14">
    <location>
        <begin position="1"/>
        <end position="75"/>
    </location>
</feature>
<accession>A0A2T0FC74</accession>
<keyword evidence="10" id="KW-0961">Cell wall biogenesis/degradation</keyword>
<keyword evidence="7 15" id="KW-0812">Transmembrane</keyword>
<evidence type="ECO:0000256" key="3">
    <source>
        <dbReference type="ARBA" id="ARBA00020007"/>
    </source>
</evidence>
<feature type="transmembrane region" description="Helical" evidence="15">
    <location>
        <begin position="674"/>
        <end position="697"/>
    </location>
</feature>
<comment type="similarity">
    <text evidence="2 13">Belongs to the DTD family.</text>
</comment>
<feature type="domain" description="Chitin synthase N-terminal" evidence="16">
    <location>
        <begin position="221"/>
        <end position="287"/>
    </location>
</feature>
<evidence type="ECO:0000256" key="6">
    <source>
        <dbReference type="ARBA" id="ARBA00022679"/>
    </source>
</evidence>
<keyword evidence="9 15" id="KW-0472">Membrane</keyword>
<evidence type="ECO:0000256" key="4">
    <source>
        <dbReference type="ARBA" id="ARBA00022475"/>
    </source>
</evidence>
<evidence type="ECO:0000256" key="15">
    <source>
        <dbReference type="SAM" id="Phobius"/>
    </source>
</evidence>
<feature type="region of interest" description="Disordered" evidence="14">
    <location>
        <begin position="197"/>
        <end position="219"/>
    </location>
</feature>
<name>A0A2T0FC74_9ASCO</name>
<feature type="transmembrane region" description="Helical" evidence="15">
    <location>
        <begin position="709"/>
        <end position="733"/>
    </location>
</feature>
<evidence type="ECO:0000256" key="10">
    <source>
        <dbReference type="ARBA" id="ARBA00023316"/>
    </source>
</evidence>
<keyword evidence="6" id="KW-0808">Transferase</keyword>
<evidence type="ECO:0000256" key="7">
    <source>
        <dbReference type="ARBA" id="ARBA00022692"/>
    </source>
</evidence>
<keyword evidence="8 15" id="KW-1133">Transmembrane helix</keyword>
<comment type="subcellular location">
    <subcellularLocation>
        <location evidence="1">Cell membrane</location>
        <topology evidence="1">Multi-pass membrane protein</topology>
    </subcellularLocation>
    <subcellularLocation>
        <location evidence="13">Cytoplasm</location>
    </subcellularLocation>
</comment>
<dbReference type="SUPFAM" id="SSF69500">
    <property type="entry name" value="DTD-like"/>
    <property type="match status" value="1"/>
</dbReference>
<comment type="caution">
    <text evidence="17">The sequence shown here is derived from an EMBL/GenBank/DDBJ whole genome shotgun (WGS) entry which is preliminary data.</text>
</comment>
<dbReference type="InterPro" id="IPR029044">
    <property type="entry name" value="Nucleotide-diphossugar_trans"/>
</dbReference>
<proteinExistence type="inferred from homology"/>
<feature type="transmembrane region" description="Helical" evidence="15">
    <location>
        <begin position="760"/>
        <end position="779"/>
    </location>
</feature>
<dbReference type="EC" id="3.1.1.96" evidence="13"/>
<dbReference type="FunFam" id="3.50.80.10:FF:000001">
    <property type="entry name" value="D-aminoacyl-tRNA deacylase"/>
    <property type="match status" value="1"/>
</dbReference>
<keyword evidence="4" id="KW-1003">Cell membrane</keyword>
<keyword evidence="13" id="KW-0378">Hydrolase</keyword>
<dbReference type="RefSeq" id="XP_024662542.1">
    <property type="nucleotide sequence ID" value="XM_024806774.1"/>
</dbReference>
<dbReference type="OrthoDB" id="26569at2759"/>
<evidence type="ECO:0000313" key="17">
    <source>
        <dbReference type="EMBL" id="PRT52596.1"/>
    </source>
</evidence>
<sequence length="1161" mass="130284">MPGQPPYYNSYGYNEGYDDEEEQGRPQVRIGRSDETPTLLSMNFPQDSPSAPSPVASGNPYVNGQRTSYNFDTPDYPTYSGYVSSYDDPLTGSVYDQRPSFELNQLNPGQPESAGAAADSSWQNMYSYQDNNHLLSPVYSPSHVVKDPESQNYMEPGRLNVFGMSNSDEYADQEDEHYVFPINGDEYALNTWGDESTEVASDTDVEDTDNEYDNNGRTNPRKVQLFRGNLVLDCPVSDRLLSQYPEHQPVREFTHMRYSAATCDPADFVANDFTLRQRCYSSPRSTELCICITIYNEDDILLARTLQGVFNNIRHLCSRSRSKVWGSEAWKKVVVVVVSDGREKLNPRAKALMAALGVYQEGFAKNMVNDKPVEGHIYEYTTMVRIASANDTVRLTTKNAVPVQMLFCLKEKNKKKINSHRWFFQAFGPILQPKVCVLLDAGTRPGNHAIYHLWKAFDKNSQIAGACGEIAAALGKGYSKLFNPLVAAQNFEYKMSNILDKPSESVFGFITVLPGAFSAYRYEALQNDANGEGPLEKYFKGEKLEGQGGIFSANMYLAEDRILCWELVAKRNCNWVLKYVKSAKAHTDVPEHLSELILQRRRWLNGSFFAAIYAQVHMFGIWRTSHSLARKLWMHIEFLYQAISLIFSWFSIGNFFLVFKILTEAVGDPSMDFAPGHVLSIVLTWVYVCCLVTIFVLSLGNRPKGTHYFYDIIAGFFAVLMAYICFSAIYVAVRSVEYEICKDGGFKPQMMVLDKTFRDLIISLLSTYALYIIASLISLEPWHMITSFLQYILLSPAYINVFNVYAFCNTHDISWGTKGDDKVKLDLGVVKADEKGKAEVELPTSSSAVDQYYVDEINLLSSPPLKVKEEPSAQDRHTDYYAFFRSSVVLIWLFMNIALIAVVLNVGGFEDITKTSSSTATATATPAATAAAAIKLAVRDTCKPVNTATTQTTEIYLAVILWSVAGMAAYRFVCCVLFLAQWVIGHYACYLAIAICATFARTPSVFWPPDPYLWPSFEYLCPRYRRLSRLPKMRAVIQRVKQASVTVDSQVTGQIGRGLLVLVGICPEDTPEDCEKLASKLTKMRLWPDENNGQWRKSVVDIGGKVLCVSQFTLYATVQKGTKPDFHGAAKGDGAIELYNKVKELVAKGMPNGENDSMTVL</sequence>
<gene>
    <name evidence="17" type="ORF">B9G98_00216</name>
</gene>
<dbReference type="Pfam" id="PF02580">
    <property type="entry name" value="Tyr_Deacylase"/>
    <property type="match status" value="1"/>
</dbReference>
<dbReference type="InterPro" id="IPR003732">
    <property type="entry name" value="Daa-tRNA_deacyls_DTD"/>
</dbReference>
<comment type="catalytic activity">
    <reaction evidence="12">
        <text>a D-aminoacyl-tRNA + H2O = a tRNA + a D-alpha-amino acid + H(+)</text>
        <dbReference type="Rhea" id="RHEA:13953"/>
        <dbReference type="Rhea" id="RHEA-COMP:10123"/>
        <dbReference type="Rhea" id="RHEA-COMP:10124"/>
        <dbReference type="ChEBI" id="CHEBI:15377"/>
        <dbReference type="ChEBI" id="CHEBI:15378"/>
        <dbReference type="ChEBI" id="CHEBI:59871"/>
        <dbReference type="ChEBI" id="CHEBI:78442"/>
        <dbReference type="ChEBI" id="CHEBI:79333"/>
        <dbReference type="EC" id="3.1.1.96"/>
    </reaction>
</comment>
<dbReference type="Pfam" id="PF01644">
    <property type="entry name" value="Chitin_synth_1"/>
    <property type="match status" value="1"/>
</dbReference>
<evidence type="ECO:0000256" key="1">
    <source>
        <dbReference type="ARBA" id="ARBA00004651"/>
    </source>
</evidence>
<keyword evidence="5" id="KW-0328">Glycosyltransferase</keyword>
<dbReference type="GeneID" id="36513965"/>
<dbReference type="PANTHER" id="PTHR22914">
    <property type="entry name" value="CHITIN SYNTHASE"/>
    <property type="match status" value="1"/>
</dbReference>
<dbReference type="InterPro" id="IPR004835">
    <property type="entry name" value="Chitin_synth"/>
</dbReference>
<keyword evidence="13" id="KW-0963">Cytoplasm</keyword>
<feature type="transmembrane region" description="Helical" evidence="15">
    <location>
        <begin position="955"/>
        <end position="980"/>
    </location>
</feature>
<evidence type="ECO:0000256" key="9">
    <source>
        <dbReference type="ARBA" id="ARBA00023136"/>
    </source>
</evidence>
<evidence type="ECO:0000256" key="13">
    <source>
        <dbReference type="RuleBase" id="RU003470"/>
    </source>
</evidence>
<evidence type="ECO:0000256" key="2">
    <source>
        <dbReference type="ARBA" id="ARBA00009673"/>
    </source>
</evidence>